<evidence type="ECO:0000313" key="1">
    <source>
        <dbReference type="EMBL" id="KAF2538757.1"/>
    </source>
</evidence>
<accession>A0A8S9IR08</accession>
<sequence length="54" mass="5594">MSYGGGGATDSSLVKLCVGFITSLPQDSGGVMSSAVQRWWDGGAAVQRWWGDAS</sequence>
<comment type="caution">
    <text evidence="2">The sequence shown here is derived from an EMBL/GenBank/DDBJ whole genome shotgun (WGS) entry which is preliminary data.</text>
</comment>
<reference evidence="2" key="1">
    <citation type="submission" date="2019-12" db="EMBL/GenBank/DDBJ databases">
        <title>Genome sequencing and annotation of Brassica cretica.</title>
        <authorList>
            <person name="Studholme D.J."/>
            <person name="Sarris P.F."/>
        </authorList>
    </citation>
    <scope>NUCLEOTIDE SEQUENCE</scope>
    <source>
        <strain evidence="1">PFS-001/15</strain>
        <strain evidence="2">PFS-102/07</strain>
        <tissue evidence="2">Leaf</tissue>
    </source>
</reference>
<dbReference type="EMBL" id="QGKY02001015">
    <property type="protein sequence ID" value="KAF2571177.1"/>
    <property type="molecule type" value="Genomic_DNA"/>
</dbReference>
<name>A0A8S9IR08_BRACR</name>
<dbReference type="Proteomes" id="UP000712281">
    <property type="component" value="Unassembled WGS sequence"/>
</dbReference>
<dbReference type="AlphaFoldDB" id="A0A8S9IR08"/>
<proteinExistence type="predicted"/>
<evidence type="ECO:0000313" key="2">
    <source>
        <dbReference type="EMBL" id="KAF2571177.1"/>
    </source>
</evidence>
<dbReference type="EMBL" id="QGKW02002228">
    <property type="protein sequence ID" value="KAF2538757.1"/>
    <property type="molecule type" value="Genomic_DNA"/>
</dbReference>
<protein>
    <submittedName>
        <fullName evidence="2">Uncharacterized protein</fullName>
    </submittedName>
</protein>
<gene>
    <name evidence="1" type="ORF">F2Q68_00020789</name>
    <name evidence="2" type="ORF">F2Q70_00003184</name>
</gene>
<organism evidence="2">
    <name type="scientific">Brassica cretica</name>
    <name type="common">Mustard</name>
    <dbReference type="NCBI Taxonomy" id="69181"/>
    <lineage>
        <taxon>Eukaryota</taxon>
        <taxon>Viridiplantae</taxon>
        <taxon>Streptophyta</taxon>
        <taxon>Embryophyta</taxon>
        <taxon>Tracheophyta</taxon>
        <taxon>Spermatophyta</taxon>
        <taxon>Magnoliopsida</taxon>
        <taxon>eudicotyledons</taxon>
        <taxon>Gunneridae</taxon>
        <taxon>Pentapetalae</taxon>
        <taxon>rosids</taxon>
        <taxon>malvids</taxon>
        <taxon>Brassicales</taxon>
        <taxon>Brassicaceae</taxon>
        <taxon>Brassiceae</taxon>
        <taxon>Brassica</taxon>
    </lineage>
</organism>